<dbReference type="SUPFAM" id="SSF103473">
    <property type="entry name" value="MFS general substrate transporter"/>
    <property type="match status" value="1"/>
</dbReference>
<feature type="transmembrane region" description="Helical" evidence="4">
    <location>
        <begin position="21"/>
        <end position="45"/>
    </location>
</feature>
<feature type="transmembrane region" description="Helical" evidence="4">
    <location>
        <begin position="57"/>
        <end position="79"/>
    </location>
</feature>
<organism evidence="5 6">
    <name type="scientific">Victivallis vadensis</name>
    <dbReference type="NCBI Taxonomy" id="172901"/>
    <lineage>
        <taxon>Bacteria</taxon>
        <taxon>Pseudomonadati</taxon>
        <taxon>Lentisphaerota</taxon>
        <taxon>Lentisphaeria</taxon>
        <taxon>Victivallales</taxon>
        <taxon>Victivallaceae</taxon>
        <taxon>Victivallis</taxon>
    </lineage>
</organism>
<proteinExistence type="predicted"/>
<feature type="transmembrane region" description="Helical" evidence="4">
    <location>
        <begin position="420"/>
        <end position="442"/>
    </location>
</feature>
<keyword evidence="3 4" id="KW-0472">Membrane</keyword>
<dbReference type="EMBL" id="JABAEW010000056">
    <property type="protein sequence ID" value="NMD88727.1"/>
    <property type="molecule type" value="Genomic_DNA"/>
</dbReference>
<feature type="transmembrane region" description="Helical" evidence="4">
    <location>
        <begin position="141"/>
        <end position="166"/>
    </location>
</feature>
<evidence type="ECO:0000313" key="6">
    <source>
        <dbReference type="Proteomes" id="UP000576225"/>
    </source>
</evidence>
<evidence type="ECO:0000256" key="1">
    <source>
        <dbReference type="ARBA" id="ARBA00022692"/>
    </source>
</evidence>
<feature type="transmembrane region" description="Helical" evidence="4">
    <location>
        <begin position="396"/>
        <end position="414"/>
    </location>
</feature>
<gene>
    <name evidence="5" type="ORF">HF882_19255</name>
</gene>
<evidence type="ECO:0000256" key="4">
    <source>
        <dbReference type="SAM" id="Phobius"/>
    </source>
</evidence>
<dbReference type="InterPro" id="IPR036259">
    <property type="entry name" value="MFS_trans_sf"/>
</dbReference>
<accession>A0A848B3F4</accession>
<sequence length="459" mass="50882">MKQSSASGSTVYEAGTLRYTLGGVILVSFWLILGGNCFSMLAWTMVPTVLPLSLKEFHASGAAIGLIVGSIPSAMNFVMNPILSTMSDRTRSKWGRRRPYLIAATPFVGCFVILLGWMPAIARRLHDSALGGFWELDTFGVWLLAICAVSFQFFNLIVGSIYYYLFADVIPHRFIGRYMAAMNLAGVATQMVFNLWVLPGVTHFLPWVYTGVGSIYLVVFGMMCLLVREGEYPPPPPVEEAGASICKRVADWVARYFRQCYRHCFFVFLFMGTALNSASTACRHLFNLLFATEELHMTAAQYGKVMAVGAFVSAGIILLTGYVMDKVHPLRVFLASGIIVILANIWGYCFVFDYLSFFVVGIAIAAVYAVQGVSQGPVFVALFPPDKYGQFSSANAMMNCVFAIFANYFGGMAIDRFGYRFIFIWDTLFTVAATFALIYVYVKWKQYGGAAHYVPPPTD</sequence>
<evidence type="ECO:0000256" key="3">
    <source>
        <dbReference type="ARBA" id="ARBA00023136"/>
    </source>
</evidence>
<dbReference type="PANTHER" id="PTHR23528:SF1">
    <property type="entry name" value="MAJOR FACILITATOR SUPERFAMILY (MFS) PROFILE DOMAIN-CONTAINING PROTEIN"/>
    <property type="match status" value="1"/>
</dbReference>
<dbReference type="Proteomes" id="UP000576225">
    <property type="component" value="Unassembled WGS sequence"/>
</dbReference>
<dbReference type="Pfam" id="PF07690">
    <property type="entry name" value="MFS_1"/>
    <property type="match status" value="1"/>
</dbReference>
<keyword evidence="2 4" id="KW-1133">Transmembrane helix</keyword>
<feature type="transmembrane region" description="Helical" evidence="4">
    <location>
        <begin position="178"/>
        <end position="198"/>
    </location>
</feature>
<comment type="caution">
    <text evidence="5">The sequence shown here is derived from an EMBL/GenBank/DDBJ whole genome shotgun (WGS) entry which is preliminary data.</text>
</comment>
<keyword evidence="1 4" id="KW-0812">Transmembrane</keyword>
<feature type="transmembrane region" description="Helical" evidence="4">
    <location>
        <begin position="330"/>
        <end position="348"/>
    </location>
</feature>
<feature type="transmembrane region" description="Helical" evidence="4">
    <location>
        <begin position="354"/>
        <end position="384"/>
    </location>
</feature>
<feature type="transmembrane region" description="Helical" evidence="4">
    <location>
        <begin position="265"/>
        <end position="286"/>
    </location>
</feature>
<evidence type="ECO:0000313" key="5">
    <source>
        <dbReference type="EMBL" id="NMD88727.1"/>
    </source>
</evidence>
<dbReference type="InterPro" id="IPR011701">
    <property type="entry name" value="MFS"/>
</dbReference>
<feature type="transmembrane region" description="Helical" evidence="4">
    <location>
        <begin position="204"/>
        <end position="227"/>
    </location>
</feature>
<name>A0A848B3F4_9BACT</name>
<protein>
    <submittedName>
        <fullName evidence="5">MFS transporter</fullName>
    </submittedName>
</protein>
<feature type="transmembrane region" description="Helical" evidence="4">
    <location>
        <begin position="306"/>
        <end position="323"/>
    </location>
</feature>
<reference evidence="5 6" key="1">
    <citation type="submission" date="2020-04" db="EMBL/GenBank/DDBJ databases">
        <authorList>
            <person name="Hitch T.C.A."/>
            <person name="Wylensek D."/>
            <person name="Clavel T."/>
        </authorList>
    </citation>
    <scope>NUCLEOTIDE SEQUENCE [LARGE SCALE GENOMIC DNA]</scope>
    <source>
        <strain evidence="5 6">COR2-253-APC-1A</strain>
    </source>
</reference>
<dbReference type="RefSeq" id="WP_168963768.1">
    <property type="nucleotide sequence ID" value="NZ_DBFNGS010000819.1"/>
</dbReference>
<dbReference type="AlphaFoldDB" id="A0A848B3F4"/>
<dbReference type="PANTHER" id="PTHR23528">
    <property type="match status" value="1"/>
</dbReference>
<dbReference type="Gene3D" id="1.20.1250.20">
    <property type="entry name" value="MFS general substrate transporter like domains"/>
    <property type="match status" value="2"/>
</dbReference>
<evidence type="ECO:0000256" key="2">
    <source>
        <dbReference type="ARBA" id="ARBA00022989"/>
    </source>
</evidence>
<dbReference type="GO" id="GO:0022857">
    <property type="term" value="F:transmembrane transporter activity"/>
    <property type="evidence" value="ECO:0007669"/>
    <property type="project" value="InterPro"/>
</dbReference>
<feature type="transmembrane region" description="Helical" evidence="4">
    <location>
        <begin position="100"/>
        <end position="121"/>
    </location>
</feature>